<comment type="caution">
    <text evidence="2">The sequence shown here is derived from an EMBL/GenBank/DDBJ whole genome shotgun (WGS) entry which is preliminary data.</text>
</comment>
<dbReference type="Proteomes" id="UP000233766">
    <property type="component" value="Unassembled WGS sequence"/>
</dbReference>
<protein>
    <submittedName>
        <fullName evidence="2">DNA-binding MarR family transcriptional regulator</fullName>
    </submittedName>
</protein>
<dbReference type="OrthoDB" id="3215377at2"/>
<evidence type="ECO:0000313" key="2">
    <source>
        <dbReference type="EMBL" id="PKV98612.1"/>
    </source>
</evidence>
<organism evidence="2 3">
    <name type="scientific">Nocardia fluminea</name>
    <dbReference type="NCBI Taxonomy" id="134984"/>
    <lineage>
        <taxon>Bacteria</taxon>
        <taxon>Bacillati</taxon>
        <taxon>Actinomycetota</taxon>
        <taxon>Actinomycetes</taxon>
        <taxon>Mycobacteriales</taxon>
        <taxon>Nocardiaceae</taxon>
        <taxon>Nocardia</taxon>
    </lineage>
</organism>
<accession>A0A2N3WXJ0</accession>
<dbReference type="Gene3D" id="1.10.287.100">
    <property type="match status" value="1"/>
</dbReference>
<dbReference type="InterPro" id="IPR000835">
    <property type="entry name" value="HTH_MarR-typ"/>
</dbReference>
<dbReference type="Gene3D" id="1.10.10.10">
    <property type="entry name" value="Winged helix-like DNA-binding domain superfamily/Winged helix DNA-binding domain"/>
    <property type="match status" value="1"/>
</dbReference>
<keyword evidence="3" id="KW-1185">Reference proteome</keyword>
<dbReference type="SUPFAM" id="SSF46785">
    <property type="entry name" value="Winged helix' DNA-binding domain"/>
    <property type="match status" value="1"/>
</dbReference>
<dbReference type="InterPro" id="IPR036390">
    <property type="entry name" value="WH_DNA-bd_sf"/>
</dbReference>
<dbReference type="InterPro" id="IPR052526">
    <property type="entry name" value="HTH-type_Bedaq_tolerance"/>
</dbReference>
<evidence type="ECO:0000313" key="3">
    <source>
        <dbReference type="Proteomes" id="UP000233766"/>
    </source>
</evidence>
<dbReference type="EMBL" id="PJMW01000001">
    <property type="protein sequence ID" value="PKV98612.1"/>
    <property type="molecule type" value="Genomic_DNA"/>
</dbReference>
<dbReference type="PANTHER" id="PTHR39515:SF2">
    <property type="entry name" value="HTH-TYPE TRANSCRIPTIONAL REGULATOR RV0880"/>
    <property type="match status" value="1"/>
</dbReference>
<dbReference type="SMART" id="SM00347">
    <property type="entry name" value="HTH_MARR"/>
    <property type="match status" value="1"/>
</dbReference>
<gene>
    <name evidence="2" type="ORF">ATK86_0633</name>
</gene>
<dbReference type="AlphaFoldDB" id="A0A2N3WXJ0"/>
<dbReference type="GO" id="GO:0003700">
    <property type="term" value="F:DNA-binding transcription factor activity"/>
    <property type="evidence" value="ECO:0007669"/>
    <property type="project" value="InterPro"/>
</dbReference>
<feature type="domain" description="HTH marR-type" evidence="1">
    <location>
        <begin position="1"/>
        <end position="134"/>
    </location>
</feature>
<dbReference type="PROSITE" id="PS50995">
    <property type="entry name" value="HTH_MARR_2"/>
    <property type="match status" value="1"/>
</dbReference>
<dbReference type="RefSeq" id="WP_101463044.1">
    <property type="nucleotide sequence ID" value="NZ_PJMW01000001.1"/>
</dbReference>
<name>A0A2N3WXJ0_9NOCA</name>
<dbReference type="GO" id="GO:0003677">
    <property type="term" value="F:DNA binding"/>
    <property type="evidence" value="ECO:0007669"/>
    <property type="project" value="UniProtKB-KW"/>
</dbReference>
<keyword evidence="2" id="KW-0238">DNA-binding</keyword>
<reference evidence="2 3" key="1">
    <citation type="submission" date="2017-12" db="EMBL/GenBank/DDBJ databases">
        <title>Sequencing the genomes of 1000 Actinobacteria strains.</title>
        <authorList>
            <person name="Klenk H.-P."/>
        </authorList>
    </citation>
    <scope>NUCLEOTIDE SEQUENCE [LARGE SCALE GENOMIC DNA]</scope>
    <source>
        <strain evidence="2 3">DSM 44489</strain>
    </source>
</reference>
<dbReference type="Pfam" id="PF12802">
    <property type="entry name" value="MarR_2"/>
    <property type="match status" value="1"/>
</dbReference>
<evidence type="ECO:0000259" key="1">
    <source>
        <dbReference type="PROSITE" id="PS50995"/>
    </source>
</evidence>
<proteinExistence type="predicted"/>
<sequence length="142" mass="15417">MTADPSTARDLGEVLHPIARRLLAGRTISAGKLGVLGYLSVHGRATATTLAAIQTVSPQAIATAVRELEALGLVVRTPDSEDRRRVWIELTETGRARLTEERAVGLDWLERAIAERLDAQERVHLDNALPALRKLIEGGPVE</sequence>
<dbReference type="InterPro" id="IPR036388">
    <property type="entry name" value="WH-like_DNA-bd_sf"/>
</dbReference>
<dbReference type="PANTHER" id="PTHR39515">
    <property type="entry name" value="CONSERVED PROTEIN"/>
    <property type="match status" value="1"/>
</dbReference>